<evidence type="ECO:0000256" key="6">
    <source>
        <dbReference type="ARBA" id="ARBA00023136"/>
    </source>
</evidence>
<evidence type="ECO:0000256" key="5">
    <source>
        <dbReference type="ARBA" id="ARBA00022989"/>
    </source>
</evidence>
<keyword evidence="2" id="KW-1003">Cell membrane</keyword>
<dbReference type="CDD" id="cd06259">
    <property type="entry name" value="YdcF-like"/>
    <property type="match status" value="1"/>
</dbReference>
<dbReference type="EMBL" id="JBCLPP010000025">
    <property type="protein sequence ID" value="MEY8245867.1"/>
    <property type="molecule type" value="Genomic_DNA"/>
</dbReference>
<dbReference type="InterPro" id="IPR003848">
    <property type="entry name" value="DUF218"/>
</dbReference>
<protein>
    <submittedName>
        <fullName evidence="9">ElyC/SanA/YdcF family protein</fullName>
    </submittedName>
</protein>
<dbReference type="Pfam" id="PF02698">
    <property type="entry name" value="DUF218"/>
    <property type="match status" value="1"/>
</dbReference>
<feature type="domain" description="DUF218" evidence="8">
    <location>
        <begin position="51"/>
        <end position="175"/>
    </location>
</feature>
<comment type="subcellular location">
    <subcellularLocation>
        <location evidence="1">Cell inner membrane</location>
        <topology evidence="1">Single-pass membrane protein</topology>
    </subcellularLocation>
</comment>
<sequence>MSAVVIFTVGVNLAVAHDAGAHMYDADDVPYNRVGLLLGTNPLNRRGRPNTYFYTRINTAARLYHDGKIDYIIASGDNHTRGYDEPMAMRDSLMARGVPEEAIILDFAGFRTLDSVVRAKEVFGCDSITIISQPDHCERALFIARHNGIDAVAVGAPVIAGRFVRVRLTLREWLARDKMVFDLVAGRKPHFLGEKINI</sequence>
<comment type="function">
    <text evidence="7">Participates in the barrier function of the cell envelope.</text>
</comment>
<proteinExistence type="predicted"/>
<organism evidence="9 10">
    <name type="scientific">Heminiphilus faecis</name>
    <dbReference type="NCBI Taxonomy" id="2601703"/>
    <lineage>
        <taxon>Bacteria</taxon>
        <taxon>Pseudomonadati</taxon>
        <taxon>Bacteroidota</taxon>
        <taxon>Bacteroidia</taxon>
        <taxon>Bacteroidales</taxon>
        <taxon>Muribaculaceae</taxon>
        <taxon>Heminiphilus</taxon>
    </lineage>
</organism>
<keyword evidence="6" id="KW-0472">Membrane</keyword>
<dbReference type="InterPro" id="IPR051599">
    <property type="entry name" value="Cell_Envelope_Assoc"/>
</dbReference>
<keyword evidence="4" id="KW-0812">Transmembrane</keyword>
<evidence type="ECO:0000313" key="10">
    <source>
        <dbReference type="Proteomes" id="UP001565200"/>
    </source>
</evidence>
<dbReference type="PANTHER" id="PTHR30336">
    <property type="entry name" value="INNER MEMBRANE PROTEIN, PROBABLE PERMEASE"/>
    <property type="match status" value="1"/>
</dbReference>
<comment type="caution">
    <text evidence="9">The sequence shown here is derived from an EMBL/GenBank/DDBJ whole genome shotgun (WGS) entry which is preliminary data.</text>
</comment>
<accession>A0ABV4CWS9</accession>
<reference evidence="9 10" key="1">
    <citation type="submission" date="2024-03" db="EMBL/GenBank/DDBJ databases">
        <title>Mouse gut bacterial collection (mGBC) of GemPharmatech.</title>
        <authorList>
            <person name="He Y."/>
            <person name="Dong L."/>
            <person name="Wu D."/>
            <person name="Gao X."/>
            <person name="Lin Z."/>
        </authorList>
    </citation>
    <scope>NUCLEOTIDE SEQUENCE [LARGE SCALE GENOMIC DNA]</scope>
    <source>
        <strain evidence="9 10">54-13</strain>
    </source>
</reference>
<evidence type="ECO:0000256" key="4">
    <source>
        <dbReference type="ARBA" id="ARBA00022692"/>
    </source>
</evidence>
<evidence type="ECO:0000259" key="8">
    <source>
        <dbReference type="Pfam" id="PF02698"/>
    </source>
</evidence>
<evidence type="ECO:0000256" key="7">
    <source>
        <dbReference type="ARBA" id="ARBA00037355"/>
    </source>
</evidence>
<evidence type="ECO:0000256" key="2">
    <source>
        <dbReference type="ARBA" id="ARBA00022475"/>
    </source>
</evidence>
<dbReference type="Proteomes" id="UP001565200">
    <property type="component" value="Unassembled WGS sequence"/>
</dbReference>
<gene>
    <name evidence="9" type="ORF">AAK873_09605</name>
</gene>
<dbReference type="PANTHER" id="PTHR30336:SF0">
    <property type="entry name" value="PROTEIN SANA"/>
    <property type="match status" value="1"/>
</dbReference>
<evidence type="ECO:0000256" key="3">
    <source>
        <dbReference type="ARBA" id="ARBA00022519"/>
    </source>
</evidence>
<keyword evidence="10" id="KW-1185">Reference proteome</keyword>
<dbReference type="RefSeq" id="WP_235898123.1">
    <property type="nucleotide sequence ID" value="NZ_JBCLPP010000025.1"/>
</dbReference>
<keyword evidence="5" id="KW-1133">Transmembrane helix</keyword>
<keyword evidence="3" id="KW-0997">Cell inner membrane</keyword>
<evidence type="ECO:0000256" key="1">
    <source>
        <dbReference type="ARBA" id="ARBA00004377"/>
    </source>
</evidence>
<name>A0ABV4CWS9_9BACT</name>
<evidence type="ECO:0000313" key="9">
    <source>
        <dbReference type="EMBL" id="MEY8245867.1"/>
    </source>
</evidence>